<organism evidence="1 2">
    <name type="scientific">Stephania yunnanensis</name>
    <dbReference type="NCBI Taxonomy" id="152371"/>
    <lineage>
        <taxon>Eukaryota</taxon>
        <taxon>Viridiplantae</taxon>
        <taxon>Streptophyta</taxon>
        <taxon>Embryophyta</taxon>
        <taxon>Tracheophyta</taxon>
        <taxon>Spermatophyta</taxon>
        <taxon>Magnoliopsida</taxon>
        <taxon>Ranunculales</taxon>
        <taxon>Menispermaceae</taxon>
        <taxon>Menispermoideae</taxon>
        <taxon>Cissampelideae</taxon>
        <taxon>Stephania</taxon>
    </lineage>
</organism>
<protein>
    <submittedName>
        <fullName evidence="1">Uncharacterized protein</fullName>
    </submittedName>
</protein>
<name>A0AAP0EJL0_9MAGN</name>
<reference evidence="1 2" key="1">
    <citation type="submission" date="2024-01" db="EMBL/GenBank/DDBJ databases">
        <title>Genome assemblies of Stephania.</title>
        <authorList>
            <person name="Yang L."/>
        </authorList>
    </citation>
    <scope>NUCLEOTIDE SEQUENCE [LARGE SCALE GENOMIC DNA]</scope>
    <source>
        <strain evidence="1">YNDBR</strain>
        <tissue evidence="1">Leaf</tissue>
    </source>
</reference>
<accession>A0AAP0EJL0</accession>
<proteinExistence type="predicted"/>
<dbReference type="AlphaFoldDB" id="A0AAP0EJL0"/>
<comment type="caution">
    <text evidence="1">The sequence shown here is derived from an EMBL/GenBank/DDBJ whole genome shotgun (WGS) entry which is preliminary data.</text>
</comment>
<dbReference type="EMBL" id="JBBNAF010000012">
    <property type="protein sequence ID" value="KAK9092902.1"/>
    <property type="molecule type" value="Genomic_DNA"/>
</dbReference>
<sequence length="89" mass="10473">MKELEVFQTEPNIIIAKDEEEENETKIEVISENLKELQIEFEEDQPLVLVKPPTFPCIFVKPYKGMEVKEHSRIFYTTDTFVLNDHDAT</sequence>
<evidence type="ECO:0000313" key="1">
    <source>
        <dbReference type="EMBL" id="KAK9092902.1"/>
    </source>
</evidence>
<gene>
    <name evidence="1" type="ORF">Syun_027813</name>
</gene>
<keyword evidence="2" id="KW-1185">Reference proteome</keyword>
<dbReference type="Proteomes" id="UP001420932">
    <property type="component" value="Unassembled WGS sequence"/>
</dbReference>
<evidence type="ECO:0000313" key="2">
    <source>
        <dbReference type="Proteomes" id="UP001420932"/>
    </source>
</evidence>